<reference evidence="2 3" key="1">
    <citation type="journal article" date="2013" name="Genome Biol. Evol.">
        <title>Genomes of Stigonematalean cyanobacteria (subsection V) and the evolution of oxygenic photosynthesis from prokaryotes to plastids.</title>
        <authorList>
            <person name="Dagan T."/>
            <person name="Roettger M."/>
            <person name="Stucken K."/>
            <person name="Landan G."/>
            <person name="Koch R."/>
            <person name="Major P."/>
            <person name="Gould S.B."/>
            <person name="Goremykin V.V."/>
            <person name="Rippka R."/>
            <person name="Tandeau de Marsac N."/>
            <person name="Gugger M."/>
            <person name="Lockhart P.J."/>
            <person name="Allen J.F."/>
            <person name="Brune I."/>
            <person name="Maus I."/>
            <person name="Puhler A."/>
            <person name="Martin W.F."/>
        </authorList>
    </citation>
    <scope>NUCLEOTIDE SEQUENCE [LARGE SCALE GENOMIC DNA]</scope>
    <source>
        <strain evidence="2 3">PCC 7110</strain>
    </source>
</reference>
<dbReference type="STRING" id="128403.WA1_26930"/>
<organism evidence="2 3">
    <name type="scientific">Scytonema hofmannii PCC 7110</name>
    <dbReference type="NCBI Taxonomy" id="128403"/>
    <lineage>
        <taxon>Bacteria</taxon>
        <taxon>Bacillati</taxon>
        <taxon>Cyanobacteriota</taxon>
        <taxon>Cyanophyceae</taxon>
        <taxon>Nostocales</taxon>
        <taxon>Scytonemataceae</taxon>
        <taxon>Scytonema</taxon>
    </lineage>
</organism>
<evidence type="ECO:0000313" key="2">
    <source>
        <dbReference type="EMBL" id="KYC40177.1"/>
    </source>
</evidence>
<comment type="caution">
    <text evidence="2">The sequence shown here is derived from an EMBL/GenBank/DDBJ whole genome shotgun (WGS) entry which is preliminary data.</text>
</comment>
<feature type="domain" description="Filamentous haemagglutinin FhaB/tRNA nuclease CdiA-like TPS" evidence="1">
    <location>
        <begin position="74"/>
        <end position="185"/>
    </location>
</feature>
<name>A0A139X638_9CYAN</name>
<dbReference type="InterPro" id="IPR012334">
    <property type="entry name" value="Pectin_lyas_fold"/>
</dbReference>
<keyword evidence="3" id="KW-1185">Reference proteome</keyword>
<protein>
    <recommendedName>
        <fullName evidence="1">Filamentous haemagglutinin FhaB/tRNA nuclease CdiA-like TPS domain-containing protein</fullName>
    </recommendedName>
</protein>
<dbReference type="NCBIfam" id="TIGR01901">
    <property type="entry name" value="adhes_NPXG"/>
    <property type="match status" value="1"/>
</dbReference>
<dbReference type="EMBL" id="ANNX02000030">
    <property type="protein sequence ID" value="KYC40177.1"/>
    <property type="molecule type" value="Genomic_DNA"/>
</dbReference>
<dbReference type="InterPro" id="IPR011050">
    <property type="entry name" value="Pectin_lyase_fold/virulence"/>
</dbReference>
<gene>
    <name evidence="2" type="ORF">WA1_26930</name>
</gene>
<dbReference type="InterPro" id="IPR008638">
    <property type="entry name" value="FhaB/CdiA-like_TPS"/>
</dbReference>
<proteinExistence type="predicted"/>
<evidence type="ECO:0000313" key="3">
    <source>
        <dbReference type="Proteomes" id="UP000076925"/>
    </source>
</evidence>
<dbReference type="SMART" id="SM00912">
    <property type="entry name" value="Haemagg_act"/>
    <property type="match status" value="1"/>
</dbReference>
<sequence>MQHRTEKFSLVKKVTRYLLKNKKLPENENWWPIPTEGAMFEGSLSGRWFCRLGIAVWSAIVLSPNCALGQIIPDGTLSNNTIVTPDASTFNITGGTQADGNLFHSFKDFSVPTGGTAFFNNGTEIANIISRVTGGSISNINGLIRSNGTANLFLLNPSGMIFGLNASLNVGGSFLATTANAIQFGERGFFSASNPETPTQLLAINPSALLFNQITAPIQNQSIARAGRDPAGFNAFGLRVPDGKSLLLVGGNISMDGGQLNAYGGRVELGGLATPGTVALSVDGNNLVALGFPTQSTRADVSLTNRAGVYVEAAGGGSIAVNARNIELSGESQLTAGIGQGLGSVGAVAGDITLNATGEIKVVNSALFNVVQTRAVGNGGNINVSTDSLSLTDGAQLFASTYGQGNTGNASVDASGSVSFTNSSAAFSTVESTGVGKGGDIKISAESLSVTNGAQLVANSRGKGDAGNVIIDARGSVFFDGTSSNGKLPSAAFSSVSSTGVGKGGDIKISAGSLSVTNGARLSASTYGQGNAGSVIIDANGKVSFDGTSGDGESPSAAFSTVFSTGVGKGGNIKISAESLSVTNGAQLQANTQGKGDAGSVIIDARSSVSFESRSRNGRFTALSGIGETGVGKAGDIRITTDQLFLTNGAYLSAGTSGKGDGGNVIINARKVSFDSGSSVRNNVEPTGDGKGGNIKITTDELSLTNGAFLSATSAGKGNGGSVIIDARAASFDGIDVFSVVAETGVGKAGDIRITTDELSLTNGAQVLTYTFGKGDGGSVIINARNVSFDGRRDNQLPSGAFSGVGETGVGKAGDIRISTDELFLTSGASLGADTSGKGEGGSIIINARKVSFDSSSVASNIEKTGVGKGGSIRITTDELSVSNNAGLSASTSGKGDGGGVIIDARKVSFNDSVAFSVVGETGVGKAGDIRITTDSLSLTKSGLLATTGGKGDGGSAIVNATRSISLDNVSAISSGVIDTGQGKSGDVYITTDSLSLKDSSVTTNSFGKGDAGNVIIDARSVSLDNNRGISTSIEEKAQGNGGNIRINTDKLSLSNGAQIRAYTAGQGNAGNVIINAQSISLDGTSSDDSPSLISSNVEQTAQGKGGNIRITTDSLSLTNSAQLLASTSGQGDAGNILINATYSVSVSEANSINGLSSGFLTQTSANSKGKGGDISVNTNVFRLSDGAILNAQTRNDSNGGNIVVGAKLVEVSNGGQILTTTSGSGRAGKITVNATDQVIVTGKNVTFDTRRNNFSDKVVNVGAASGLFVRSQSSGAAGDIEVNSPQIRLDNSGRFIAESALGNGGNINLFVSDLLLLRRGSQISATAGTARQGGDGGNININSKYIIAIPEENSDITANAFQGRGGNVQINSQGIFGIESRPRQTENSDITASSESGVAGVINLITPDNSALQNSLSELPQNSIDTNALIANSCIARTRSNEGTFTITGSGGLPHSPGNPSISLYSTGDVRQVVPNTSTSWKQGDPIVEPTGVYRLADGRLVMSRECL</sequence>
<dbReference type="Proteomes" id="UP000076925">
    <property type="component" value="Unassembled WGS sequence"/>
</dbReference>
<dbReference type="SUPFAM" id="SSF51126">
    <property type="entry name" value="Pectin lyase-like"/>
    <property type="match status" value="5"/>
</dbReference>
<accession>A0A139X638</accession>
<evidence type="ECO:0000259" key="1">
    <source>
        <dbReference type="SMART" id="SM00912"/>
    </source>
</evidence>
<dbReference type="Gene3D" id="2.160.20.10">
    <property type="entry name" value="Single-stranded right-handed beta-helix, Pectin lyase-like"/>
    <property type="match status" value="4"/>
</dbReference>
<dbReference type="Pfam" id="PF05860">
    <property type="entry name" value="TPS"/>
    <property type="match status" value="1"/>
</dbReference>